<dbReference type="Proteomes" id="UP000095342">
    <property type="component" value="Chromosome"/>
</dbReference>
<dbReference type="KEGG" id="aaeo:BJI67_01565"/>
<evidence type="ECO:0000259" key="1">
    <source>
        <dbReference type="PROSITE" id="PS51819"/>
    </source>
</evidence>
<dbReference type="PROSITE" id="PS51819">
    <property type="entry name" value="VOC"/>
    <property type="match status" value="1"/>
</dbReference>
<evidence type="ECO:0000313" key="2">
    <source>
        <dbReference type="EMBL" id="AOV18344.1"/>
    </source>
</evidence>
<dbReference type="PANTHER" id="PTHR41294:SF1">
    <property type="entry name" value="CADMIUM-INDUCED PROTEIN CADI"/>
    <property type="match status" value="1"/>
</dbReference>
<sequence length="163" mass="18077">MEPLAPDTTPKLIPGNDEFHISIRVADLAASTEFYTRLFGIEPKDREQRYSTFIVPWLRLNFVLLVNDSGEKLDTYSLYHLGLRVPDKAAVIAAYHTALAAGTEVVKPPRSTWHGLPLHELWLRDPTGYLLEIYAEMTAADLAAMPADKAATFLVPGTEPVTA</sequence>
<dbReference type="InterPro" id="IPR029068">
    <property type="entry name" value="Glyas_Bleomycin-R_OHBP_Dase"/>
</dbReference>
<dbReference type="InterPro" id="IPR004360">
    <property type="entry name" value="Glyas_Fos-R_dOase_dom"/>
</dbReference>
<dbReference type="GO" id="GO:0046686">
    <property type="term" value="P:response to cadmium ion"/>
    <property type="evidence" value="ECO:0007669"/>
    <property type="project" value="TreeGrafter"/>
</dbReference>
<dbReference type="InterPro" id="IPR052393">
    <property type="entry name" value="Cadmium-induced_rsp"/>
</dbReference>
<proteinExistence type="predicted"/>
<protein>
    <submittedName>
        <fullName evidence="2">Glyoxalase</fullName>
    </submittedName>
</protein>
<evidence type="ECO:0000313" key="3">
    <source>
        <dbReference type="Proteomes" id="UP000095342"/>
    </source>
</evidence>
<reference evidence="2 3" key="1">
    <citation type="submission" date="2016-09" db="EMBL/GenBank/DDBJ databases">
        <title>Acidihalobacter prosperus V6 (DSM14174).</title>
        <authorList>
            <person name="Khaleque H.N."/>
            <person name="Ramsay J.P."/>
            <person name="Murphy R.J.T."/>
            <person name="Kaksonen A.H."/>
            <person name="Boxall N.J."/>
            <person name="Watkin E.L.J."/>
        </authorList>
    </citation>
    <scope>NUCLEOTIDE SEQUENCE [LARGE SCALE GENOMIC DNA]</scope>
    <source>
        <strain evidence="2 3">V6</strain>
    </source>
</reference>
<dbReference type="AlphaFoldDB" id="A0A1D8KBL9"/>
<organism evidence="2 3">
    <name type="scientific">Acidihalobacter aeolianus</name>
    <dbReference type="NCBI Taxonomy" id="2792603"/>
    <lineage>
        <taxon>Bacteria</taxon>
        <taxon>Pseudomonadati</taxon>
        <taxon>Pseudomonadota</taxon>
        <taxon>Gammaproteobacteria</taxon>
        <taxon>Chromatiales</taxon>
        <taxon>Ectothiorhodospiraceae</taxon>
        <taxon>Acidihalobacter</taxon>
    </lineage>
</organism>
<dbReference type="Gene3D" id="3.10.180.10">
    <property type="entry name" value="2,3-Dihydroxybiphenyl 1,2-Dioxygenase, domain 1"/>
    <property type="match status" value="1"/>
</dbReference>
<dbReference type="PANTHER" id="PTHR41294">
    <property type="entry name" value="CADMIUM-INDUCED PROTEIN CADI"/>
    <property type="match status" value="1"/>
</dbReference>
<dbReference type="EMBL" id="CP017448">
    <property type="protein sequence ID" value="AOV18344.1"/>
    <property type="molecule type" value="Genomic_DNA"/>
</dbReference>
<accession>A0A1D8KBL9</accession>
<dbReference type="InterPro" id="IPR037523">
    <property type="entry name" value="VOC_core"/>
</dbReference>
<feature type="domain" description="VOC" evidence="1">
    <location>
        <begin position="15"/>
        <end position="136"/>
    </location>
</feature>
<keyword evidence="3" id="KW-1185">Reference proteome</keyword>
<name>A0A1D8KBL9_9GAMM</name>
<gene>
    <name evidence="2" type="ORF">BJI67_01565</name>
</gene>
<dbReference type="SUPFAM" id="SSF54593">
    <property type="entry name" value="Glyoxalase/Bleomycin resistance protein/Dihydroxybiphenyl dioxygenase"/>
    <property type="match status" value="1"/>
</dbReference>
<dbReference type="Pfam" id="PF00903">
    <property type="entry name" value="Glyoxalase"/>
    <property type="match status" value="1"/>
</dbReference>